<feature type="coiled-coil region" evidence="8">
    <location>
        <begin position="683"/>
        <end position="747"/>
    </location>
</feature>
<keyword evidence="13" id="KW-1185">Reference proteome</keyword>
<dbReference type="PROSITE" id="PS50014">
    <property type="entry name" value="BROMODOMAIN_2"/>
    <property type="match status" value="1"/>
</dbReference>
<dbReference type="Proteomes" id="UP000428333">
    <property type="component" value="Linkage Group LG01"/>
</dbReference>
<dbReference type="PRINTS" id="PR00503">
    <property type="entry name" value="BROMODOMAIN"/>
</dbReference>
<evidence type="ECO:0000313" key="13">
    <source>
        <dbReference type="Proteomes" id="UP000428333"/>
    </source>
</evidence>
<organism evidence="12 13">
    <name type="scientific">Rhododendron williamsianum</name>
    <dbReference type="NCBI Taxonomy" id="262921"/>
    <lineage>
        <taxon>Eukaryota</taxon>
        <taxon>Viridiplantae</taxon>
        <taxon>Streptophyta</taxon>
        <taxon>Embryophyta</taxon>
        <taxon>Tracheophyta</taxon>
        <taxon>Spermatophyta</taxon>
        <taxon>Magnoliopsida</taxon>
        <taxon>eudicotyledons</taxon>
        <taxon>Gunneridae</taxon>
        <taxon>Pentapetalae</taxon>
        <taxon>asterids</taxon>
        <taxon>Ericales</taxon>
        <taxon>Ericaceae</taxon>
        <taxon>Ericoideae</taxon>
        <taxon>Rhodoreae</taxon>
        <taxon>Rhododendron</taxon>
    </lineage>
</organism>
<comment type="subcellular location">
    <subcellularLocation>
        <location evidence="1">Nucleus</location>
    </subcellularLocation>
</comment>
<dbReference type="EMBL" id="QEFC01000024">
    <property type="protein sequence ID" value="KAE9467527.1"/>
    <property type="molecule type" value="Genomic_DNA"/>
</dbReference>
<reference evidence="12 13" key="1">
    <citation type="journal article" date="2019" name="Genome Biol. Evol.">
        <title>The Rhododendron genome and chromosomal organization provide insight into shared whole-genome duplications across the heath family (Ericaceae).</title>
        <authorList>
            <person name="Soza V.L."/>
            <person name="Lindsley D."/>
            <person name="Waalkes A."/>
            <person name="Ramage E."/>
            <person name="Patwardhan R.P."/>
            <person name="Burton J.N."/>
            <person name="Adey A."/>
            <person name="Kumar A."/>
            <person name="Qiu R."/>
            <person name="Shendure J."/>
            <person name="Hall B."/>
        </authorList>
    </citation>
    <scope>NUCLEOTIDE SEQUENCE [LARGE SCALE GENOMIC DNA]</scope>
    <source>
        <strain evidence="12">RSF 1966-606</strain>
    </source>
</reference>
<evidence type="ECO:0000256" key="8">
    <source>
        <dbReference type="SAM" id="Coils"/>
    </source>
</evidence>
<dbReference type="InterPro" id="IPR037377">
    <property type="entry name" value="GTE_bromo"/>
</dbReference>
<feature type="region of interest" description="Disordered" evidence="9">
    <location>
        <begin position="453"/>
        <end position="484"/>
    </location>
</feature>
<dbReference type="InterPro" id="IPR001487">
    <property type="entry name" value="Bromodomain"/>
</dbReference>
<evidence type="ECO:0000256" key="1">
    <source>
        <dbReference type="ARBA" id="ARBA00004123"/>
    </source>
</evidence>
<feature type="region of interest" description="Disordered" evidence="9">
    <location>
        <begin position="803"/>
        <end position="840"/>
    </location>
</feature>
<dbReference type="SUPFAM" id="SSF47370">
    <property type="entry name" value="Bromodomain"/>
    <property type="match status" value="1"/>
</dbReference>
<accession>A0A6A4MQI6</accession>
<dbReference type="SMART" id="SM00297">
    <property type="entry name" value="BROMO"/>
    <property type="match status" value="1"/>
</dbReference>
<dbReference type="PANTHER" id="PTHR46136">
    <property type="entry name" value="TRANSCRIPTION FACTOR GTE8"/>
    <property type="match status" value="1"/>
</dbReference>
<dbReference type="Pfam" id="PF00439">
    <property type="entry name" value="Bromodomain"/>
    <property type="match status" value="1"/>
</dbReference>
<feature type="compositionally biased region" description="Polar residues" evidence="9">
    <location>
        <begin position="161"/>
        <end position="171"/>
    </location>
</feature>
<dbReference type="OrthoDB" id="21449at2759"/>
<feature type="compositionally biased region" description="Basic residues" evidence="9">
    <location>
        <begin position="172"/>
        <end position="187"/>
    </location>
</feature>
<dbReference type="Gene3D" id="1.20.920.10">
    <property type="entry name" value="Bromodomain-like"/>
    <property type="match status" value="1"/>
</dbReference>
<evidence type="ECO:0000259" key="11">
    <source>
        <dbReference type="PROSITE" id="PS51525"/>
    </source>
</evidence>
<keyword evidence="4 7" id="KW-0103">Bromodomain</keyword>
<dbReference type="InterPro" id="IPR038336">
    <property type="entry name" value="NET_sf"/>
</dbReference>
<keyword evidence="6" id="KW-0539">Nucleus</keyword>
<evidence type="ECO:0000256" key="5">
    <source>
        <dbReference type="ARBA" id="ARBA00023163"/>
    </source>
</evidence>
<sequence length="840" mass="93108">MAPTIPIEYIGQRESKSFSHRGSVMMGKTRKFSKGHSSGFVPDYRHAVETMAESEGFGSSGRVDMEMTASEDSYAPNKRKCISLNGSTHDQFGAPLQVLLLSKMSYAERKDLEMRLKRELEQVRLLQTKIASINSNFVVLSPSSDIRSCSDGQKRPPLESFQRSGDVSASQGKKRGPPSRNGPRGKRPAVAGRLGSVKQSVPPSTSNAMLMNQCDNLLNRLMSHQHGWVFNTPVDVVKLNIPDYFNVIKHPMDLGTVKRKLMSGEYLSSLDFAADVRLTFSNAMTYNPRGNDVHFMAETLSKYFEVRWKPIEKKVPVIVDAPVRSTSSLDIETETPHVMPPFKSKNIAPVDNMVKQQEPVKRVMTVVEKHKLSTELEAQLADLPDNIIEFLKKQSYSANQTDEEEIEIDIDALSDDTLFILRKLLDDYLLEKQKKQGRAEPCEMELLDESGFSNSSAQQCKGNDPADEDVDIGGNDPPISSYPPVEIEKDTALKNTKHSSSTSSSSGSGSSSSGLCYYEPSIIFLFQTDVGYSPYCDLIMIFLEESAIKSLFKLELTIEEAVFLYSDSGSSGSESDGARISVPTKEKLGGSGANTEKERDQLVDSDNGNNLLNGSNEVDALNSQDKATAIADEGRQEGENTTPLGRQVSPDKLYRAALLRSRFADTIIKAQEKALEKGEKQDPEKLRLEREELERRRKEEKARLLAEAKAAEEARRKAEVEAEAEAKRKREQEREAARLALQKMEKTVEINENCRFMEDLEMLSAAPAEQLQSLVDDAATPDLSQDGLGSFKFQGSSNPLEQLGLYMKADDDDDEEGEPQSAPDAVVGDVAKDAEEGEID</sequence>
<evidence type="ECO:0000256" key="6">
    <source>
        <dbReference type="ARBA" id="ARBA00023242"/>
    </source>
</evidence>
<gene>
    <name evidence="12" type="ORF">C3L33_00566</name>
</gene>
<protein>
    <recommendedName>
        <fullName evidence="14">Bromo domain-containing protein</fullName>
    </recommendedName>
</protein>
<proteinExistence type="predicted"/>
<name>A0A6A4MQI6_9ERIC</name>
<feature type="domain" description="Bromo" evidence="10">
    <location>
        <begin position="222"/>
        <end position="294"/>
    </location>
</feature>
<feature type="non-terminal residue" evidence="12">
    <location>
        <position position="1"/>
    </location>
</feature>
<dbReference type="PROSITE" id="PS51525">
    <property type="entry name" value="NET"/>
    <property type="match status" value="1"/>
</dbReference>
<evidence type="ECO:0000256" key="2">
    <source>
        <dbReference type="ARBA" id="ARBA00023015"/>
    </source>
</evidence>
<evidence type="ECO:0000256" key="9">
    <source>
        <dbReference type="SAM" id="MobiDB-lite"/>
    </source>
</evidence>
<keyword evidence="2" id="KW-0805">Transcription regulation</keyword>
<feature type="compositionally biased region" description="Polar residues" evidence="9">
    <location>
        <begin position="197"/>
        <end position="206"/>
    </location>
</feature>
<comment type="caution">
    <text evidence="12">The sequence shown here is derived from an EMBL/GenBank/DDBJ whole genome shotgun (WGS) entry which is preliminary data.</text>
</comment>
<feature type="compositionally biased region" description="Low complexity" evidence="9">
    <location>
        <begin position="604"/>
        <end position="616"/>
    </location>
</feature>
<evidence type="ECO:0000259" key="10">
    <source>
        <dbReference type="PROSITE" id="PS50014"/>
    </source>
</evidence>
<dbReference type="CDD" id="cd05506">
    <property type="entry name" value="Bromo_plant1"/>
    <property type="match status" value="1"/>
</dbReference>
<evidence type="ECO:0000313" key="12">
    <source>
        <dbReference type="EMBL" id="KAE9467527.1"/>
    </source>
</evidence>
<feature type="region of interest" description="Disordered" evidence="9">
    <location>
        <begin position="144"/>
        <end position="206"/>
    </location>
</feature>
<evidence type="ECO:0000256" key="4">
    <source>
        <dbReference type="ARBA" id="ARBA00023117"/>
    </source>
</evidence>
<keyword evidence="5" id="KW-0804">Transcription</keyword>
<feature type="domain" description="NET" evidence="11">
    <location>
        <begin position="354"/>
        <end position="436"/>
    </location>
</feature>
<evidence type="ECO:0000256" key="3">
    <source>
        <dbReference type="ARBA" id="ARBA00023054"/>
    </source>
</evidence>
<feature type="coiled-coil region" evidence="8">
    <location>
        <begin position="109"/>
        <end position="136"/>
    </location>
</feature>
<feature type="region of interest" description="Disordered" evidence="9">
    <location>
        <begin position="567"/>
        <end position="619"/>
    </location>
</feature>
<dbReference type="PANTHER" id="PTHR46136:SF33">
    <property type="entry name" value="TRANSCRIPTION FACTOR GTE10"/>
    <property type="match status" value="1"/>
</dbReference>
<dbReference type="Gene3D" id="1.20.1270.220">
    <property type="match status" value="1"/>
</dbReference>
<evidence type="ECO:0008006" key="14">
    <source>
        <dbReference type="Google" id="ProtNLM"/>
    </source>
</evidence>
<dbReference type="InterPro" id="IPR027353">
    <property type="entry name" value="NET_dom"/>
</dbReference>
<keyword evidence="3 8" id="KW-0175">Coiled coil</keyword>
<evidence type="ECO:0000256" key="7">
    <source>
        <dbReference type="PROSITE-ProRule" id="PRU00035"/>
    </source>
</evidence>
<dbReference type="Pfam" id="PF17035">
    <property type="entry name" value="BET"/>
    <property type="match status" value="1"/>
</dbReference>
<dbReference type="GO" id="GO:0005634">
    <property type="term" value="C:nucleus"/>
    <property type="evidence" value="ECO:0007669"/>
    <property type="project" value="UniProtKB-SubCell"/>
</dbReference>
<dbReference type="AlphaFoldDB" id="A0A6A4MQI6"/>
<dbReference type="InterPro" id="IPR036427">
    <property type="entry name" value="Bromodomain-like_sf"/>
</dbReference>
<dbReference type="InterPro" id="IPR052442">
    <property type="entry name" value="Env_Response_Regulator"/>
</dbReference>